<evidence type="ECO:0000313" key="2">
    <source>
        <dbReference type="Proteomes" id="UP001597283"/>
    </source>
</evidence>
<gene>
    <name evidence="1" type="ORF">ACFSC3_05875</name>
</gene>
<reference evidence="2" key="1">
    <citation type="journal article" date="2019" name="Int. J. Syst. Evol. Microbiol.">
        <title>The Global Catalogue of Microorganisms (GCM) 10K type strain sequencing project: providing services to taxonomists for standard genome sequencing and annotation.</title>
        <authorList>
            <consortium name="The Broad Institute Genomics Platform"/>
            <consortium name="The Broad Institute Genome Sequencing Center for Infectious Disease"/>
            <person name="Wu L."/>
            <person name="Ma J."/>
        </authorList>
    </citation>
    <scope>NUCLEOTIDE SEQUENCE [LARGE SCALE GENOMIC DNA]</scope>
    <source>
        <strain evidence="2">Q85</strain>
    </source>
</reference>
<evidence type="ECO:0000313" key="1">
    <source>
        <dbReference type="EMBL" id="MFD1787095.1"/>
    </source>
</evidence>
<proteinExistence type="predicted"/>
<sequence length="160" mass="18216">MAVADAADPRILDAIALVIGSRHDRPVVVDRDDLQSIGRHFHRQQPAERRQRHHLPARRAHHELARVLGIDMLQRPGVEHIAAVDPTDRMDVSIVDRFAQRLRDTNHQQQITVRQTRHAGVERAQHIGFGIEMPAQRRARQVDIVRREDQPVGGKAHSPS</sequence>
<name>A0ABW4NAA2_9SPHN</name>
<accession>A0ABW4NAA2</accession>
<dbReference type="EMBL" id="JBHUFC010000002">
    <property type="protein sequence ID" value="MFD1787095.1"/>
    <property type="molecule type" value="Genomic_DNA"/>
</dbReference>
<comment type="caution">
    <text evidence="1">The sequence shown here is derived from an EMBL/GenBank/DDBJ whole genome shotgun (WGS) entry which is preliminary data.</text>
</comment>
<keyword evidence="2" id="KW-1185">Reference proteome</keyword>
<dbReference type="RefSeq" id="WP_380939673.1">
    <property type="nucleotide sequence ID" value="NZ_JBHUFC010000002.1"/>
</dbReference>
<dbReference type="Proteomes" id="UP001597283">
    <property type="component" value="Unassembled WGS sequence"/>
</dbReference>
<protein>
    <submittedName>
        <fullName evidence="1">Uncharacterized protein</fullName>
    </submittedName>
</protein>
<organism evidence="1 2">
    <name type="scientific">Sphingomonas floccifaciens</name>
    <dbReference type="NCBI Taxonomy" id="1844115"/>
    <lineage>
        <taxon>Bacteria</taxon>
        <taxon>Pseudomonadati</taxon>
        <taxon>Pseudomonadota</taxon>
        <taxon>Alphaproteobacteria</taxon>
        <taxon>Sphingomonadales</taxon>
        <taxon>Sphingomonadaceae</taxon>
        <taxon>Sphingomonas</taxon>
    </lineage>
</organism>